<dbReference type="RefSeq" id="WP_187599644.1">
    <property type="nucleotide sequence ID" value="NZ_CP060714.1"/>
</dbReference>
<accession>A0A7G9RTG5</accession>
<keyword evidence="5" id="KW-1185">Reference proteome</keyword>
<dbReference type="KEGG" id="drg:H9K76_08845"/>
<evidence type="ECO:0000256" key="3">
    <source>
        <dbReference type="ARBA" id="ARBA00022729"/>
    </source>
</evidence>
<sequence>MSRFVPSRRLLGLQAGSLLLGASAARWLTEAQAQTRVQRPSTKTLRIAAGGMGSLYYLPLTAAERLGYFREEGLNVELLDFAGGALAMDALRNGDADVACGAFEQLLEQQALGFECRSLALMGRTPQMAVATSLRFWPRKALSSYRDIRIGVSSPGSSSQFFAKLWLIQEGLSPDAVEFVGLGGGVNALNAMRQGRVHALSHVDPLITLLEQNNEVRIMADTRTLKGSQDFFGGPMPGACLYAPRSFTERRGSETQALANAMVHALKWMQTAGPSDLARIIPMQYWLDDRGAYLSAFEKVRETLSPDGVMPGDGPATALGALARLRTSQVAPKVNLSLSYSNEWVRRAKQKFQL</sequence>
<name>A0A7G9RTG5_9BURK</name>
<comment type="subcellular location">
    <subcellularLocation>
        <location evidence="1">Periplasm</location>
    </subcellularLocation>
</comment>
<protein>
    <submittedName>
        <fullName evidence="4">ABC transporter substrate-binding protein</fullName>
    </submittedName>
</protein>
<evidence type="ECO:0000256" key="1">
    <source>
        <dbReference type="ARBA" id="ARBA00004418"/>
    </source>
</evidence>
<evidence type="ECO:0000313" key="5">
    <source>
        <dbReference type="Proteomes" id="UP000515811"/>
    </source>
</evidence>
<dbReference type="SUPFAM" id="SSF53850">
    <property type="entry name" value="Periplasmic binding protein-like II"/>
    <property type="match status" value="1"/>
</dbReference>
<keyword evidence="3" id="KW-0732">Signal</keyword>
<dbReference type="PANTHER" id="PTHR30024">
    <property type="entry name" value="ALIPHATIC SULFONATES-BINDING PROTEIN-RELATED"/>
    <property type="match status" value="1"/>
</dbReference>
<gene>
    <name evidence="4" type="ORF">H9K76_08845</name>
</gene>
<dbReference type="AlphaFoldDB" id="A0A7G9RTG5"/>
<organism evidence="4 5">
    <name type="scientific">Diaphorobacter ruginosibacter</name>
    <dbReference type="NCBI Taxonomy" id="1715720"/>
    <lineage>
        <taxon>Bacteria</taxon>
        <taxon>Pseudomonadati</taxon>
        <taxon>Pseudomonadota</taxon>
        <taxon>Betaproteobacteria</taxon>
        <taxon>Burkholderiales</taxon>
        <taxon>Comamonadaceae</taxon>
        <taxon>Diaphorobacter</taxon>
    </lineage>
</organism>
<dbReference type="PANTHER" id="PTHR30024:SF47">
    <property type="entry name" value="TAURINE-BINDING PERIPLASMIC PROTEIN"/>
    <property type="match status" value="1"/>
</dbReference>
<dbReference type="GO" id="GO:0042597">
    <property type="term" value="C:periplasmic space"/>
    <property type="evidence" value="ECO:0007669"/>
    <property type="project" value="UniProtKB-SubCell"/>
</dbReference>
<dbReference type="Proteomes" id="UP000515811">
    <property type="component" value="Chromosome"/>
</dbReference>
<evidence type="ECO:0000313" key="4">
    <source>
        <dbReference type="EMBL" id="QNN58890.1"/>
    </source>
</evidence>
<dbReference type="Pfam" id="PF13379">
    <property type="entry name" value="NMT1_2"/>
    <property type="match status" value="1"/>
</dbReference>
<dbReference type="Gene3D" id="3.40.190.10">
    <property type="entry name" value="Periplasmic binding protein-like II"/>
    <property type="match status" value="2"/>
</dbReference>
<comment type="similarity">
    <text evidence="2">Belongs to the bacterial solute-binding protein SsuA/TauA family.</text>
</comment>
<evidence type="ECO:0000256" key="2">
    <source>
        <dbReference type="ARBA" id="ARBA00010742"/>
    </source>
</evidence>
<proteinExistence type="inferred from homology"/>
<reference evidence="4 5" key="1">
    <citation type="submission" date="2020-08" db="EMBL/GenBank/DDBJ databases">
        <title>Genome sequence of Diaphorobacter ruginosibacter DSM 27467T.</title>
        <authorList>
            <person name="Hyun D.-W."/>
            <person name="Bae J.-W."/>
        </authorList>
    </citation>
    <scope>NUCLEOTIDE SEQUENCE [LARGE SCALE GENOMIC DNA]</scope>
    <source>
        <strain evidence="4 5">DSM 27467</strain>
    </source>
</reference>
<dbReference type="EMBL" id="CP060714">
    <property type="protein sequence ID" value="QNN58890.1"/>
    <property type="molecule type" value="Genomic_DNA"/>
</dbReference>
<dbReference type="GO" id="GO:0042918">
    <property type="term" value="P:alkanesulfonate transmembrane transport"/>
    <property type="evidence" value="ECO:0007669"/>
    <property type="project" value="TreeGrafter"/>
</dbReference>